<evidence type="ECO:0000313" key="12">
    <source>
        <dbReference type="EMBL" id="PSB02682.1"/>
    </source>
</evidence>
<dbReference type="RefSeq" id="WP_106288882.1">
    <property type="nucleotide sequence ID" value="NZ_CAWNTC010000045.1"/>
</dbReference>
<evidence type="ECO:0000256" key="9">
    <source>
        <dbReference type="ARBA" id="ARBA00023136"/>
    </source>
</evidence>
<dbReference type="PANTHER" id="PTHR34185:SF1">
    <property type="entry name" value="DIADENYLATE CYCLASE"/>
    <property type="match status" value="1"/>
</dbReference>
<evidence type="ECO:0000256" key="7">
    <source>
        <dbReference type="ARBA" id="ARBA00022840"/>
    </source>
</evidence>
<comment type="caution">
    <text evidence="12">The sequence shown here is derived from an EMBL/GenBank/DDBJ whole genome shotgun (WGS) entry which is preliminary data.</text>
</comment>
<dbReference type="AlphaFoldDB" id="A0A2T1C344"/>
<dbReference type="GO" id="GO:0106408">
    <property type="term" value="F:diadenylate cyclase activity"/>
    <property type="evidence" value="ECO:0007669"/>
    <property type="project" value="UniProtKB-EC"/>
</dbReference>
<keyword evidence="13" id="KW-1185">Reference proteome</keyword>
<dbReference type="NCBIfam" id="TIGR00159">
    <property type="entry name" value="diadenylate cyclase CdaA"/>
    <property type="match status" value="1"/>
</dbReference>
<keyword evidence="8 10" id="KW-1133">Transmembrane helix</keyword>
<comment type="similarity">
    <text evidence="10">Belongs to the adenylate cyclase family. DacA/CdaA subfamily.</text>
</comment>
<dbReference type="EMBL" id="PVWJ01000052">
    <property type="protein sequence ID" value="PSB02682.1"/>
    <property type="molecule type" value="Genomic_DNA"/>
</dbReference>
<evidence type="ECO:0000256" key="1">
    <source>
        <dbReference type="ARBA" id="ARBA00000877"/>
    </source>
</evidence>
<dbReference type="Gene3D" id="3.40.1700.10">
    <property type="entry name" value="DNA integrity scanning protein, DisA, N-terminal domain"/>
    <property type="match status" value="1"/>
</dbReference>
<keyword evidence="5 10" id="KW-0548">Nucleotidyltransferase</keyword>
<dbReference type="GO" id="GO:0006171">
    <property type="term" value="P:cAMP biosynthetic process"/>
    <property type="evidence" value="ECO:0007669"/>
    <property type="project" value="InterPro"/>
</dbReference>
<dbReference type="GO" id="GO:0005524">
    <property type="term" value="F:ATP binding"/>
    <property type="evidence" value="ECO:0007669"/>
    <property type="project" value="UniProtKB-UniRule"/>
</dbReference>
<evidence type="ECO:0000259" key="11">
    <source>
        <dbReference type="PROSITE" id="PS51794"/>
    </source>
</evidence>
<keyword evidence="7 10" id="KW-0067">ATP-binding</keyword>
<dbReference type="PANTHER" id="PTHR34185">
    <property type="entry name" value="DIADENYLATE CYCLASE"/>
    <property type="match status" value="1"/>
</dbReference>
<keyword evidence="9 10" id="KW-0472">Membrane</keyword>
<dbReference type="HAMAP" id="MF_01499">
    <property type="entry name" value="DacA"/>
    <property type="match status" value="1"/>
</dbReference>
<dbReference type="OrthoDB" id="9807385at2"/>
<evidence type="ECO:0000256" key="5">
    <source>
        <dbReference type="ARBA" id="ARBA00022695"/>
    </source>
</evidence>
<dbReference type="InterPro" id="IPR003390">
    <property type="entry name" value="DNA_integrity_scan_DisA_N"/>
</dbReference>
<comment type="subunit">
    <text evidence="10">Probably a homodimer.</text>
</comment>
<dbReference type="SUPFAM" id="SSF143597">
    <property type="entry name" value="YojJ-like"/>
    <property type="match status" value="1"/>
</dbReference>
<dbReference type="Pfam" id="PF02457">
    <property type="entry name" value="DAC"/>
    <property type="match status" value="1"/>
</dbReference>
<evidence type="ECO:0000256" key="6">
    <source>
        <dbReference type="ARBA" id="ARBA00022741"/>
    </source>
</evidence>
<dbReference type="InterPro" id="IPR050338">
    <property type="entry name" value="DisA"/>
</dbReference>
<name>A0A2T1C344_9CYAN</name>
<organism evidence="12 13">
    <name type="scientific">Merismopedia glauca CCAP 1448/3</name>
    <dbReference type="NCBI Taxonomy" id="1296344"/>
    <lineage>
        <taxon>Bacteria</taxon>
        <taxon>Bacillati</taxon>
        <taxon>Cyanobacteriota</taxon>
        <taxon>Cyanophyceae</taxon>
        <taxon>Synechococcales</taxon>
        <taxon>Merismopediaceae</taxon>
        <taxon>Merismopedia</taxon>
    </lineage>
</organism>
<accession>A0A2T1C344</accession>
<sequence length="302" mass="33155">MRLGLMPSWTQPFILKLVDVGLVLALTYMLLLIIGERRTLWMVRGLIVLMLGAVVGKQLGLEFLSFVLDKLAIGSVLAMAVIFQADFRRFLELLGRGRITQLLSSSTQIVPNSDNVIDEIVDAVKELSQNRTGALMILETGEPIEESDFPVPGVKINAEISKELLQTIFQTSTLLHDGALLISGDRIMAAGIILPLSERTASRQLGTRHRAAMGITERLPNCICVVVSEETGSISLAEAGNLNRPLTSSKLKELLEQKFSPAVDQKVVNPGLRSLVLQLLKKGQALFRRVFRLSSSTSQKKL</sequence>
<evidence type="ECO:0000256" key="3">
    <source>
        <dbReference type="ARBA" id="ARBA00022679"/>
    </source>
</evidence>
<keyword evidence="3 10" id="KW-0808">Transferase</keyword>
<comment type="function">
    <text evidence="10">Catalyzes the condensation of 2 ATP molecules into cyclic di-AMP (c-di-AMP), a second messenger used to regulate differing processes in different bacteria.</text>
</comment>
<feature type="transmembrane region" description="Helical" evidence="10">
    <location>
        <begin position="13"/>
        <end position="34"/>
    </location>
</feature>
<keyword evidence="2 10" id="KW-1003">Cell membrane</keyword>
<dbReference type="InterPro" id="IPR014046">
    <property type="entry name" value="C-di-AMP_synthase"/>
</dbReference>
<dbReference type="InterPro" id="IPR034701">
    <property type="entry name" value="CdaA"/>
</dbReference>
<keyword evidence="6 10" id="KW-0547">Nucleotide-binding</keyword>
<evidence type="ECO:0000256" key="10">
    <source>
        <dbReference type="HAMAP-Rule" id="MF_01499"/>
    </source>
</evidence>
<feature type="transmembrane region" description="Helical" evidence="10">
    <location>
        <begin position="71"/>
        <end position="91"/>
    </location>
</feature>
<feature type="transmembrane region" description="Helical" evidence="10">
    <location>
        <begin position="41"/>
        <end position="59"/>
    </location>
</feature>
<dbReference type="EC" id="2.7.7.85" evidence="10"/>
<reference evidence="12 13" key="1">
    <citation type="submission" date="2018-02" db="EMBL/GenBank/DDBJ databases">
        <authorList>
            <person name="Cohen D.B."/>
            <person name="Kent A.D."/>
        </authorList>
    </citation>
    <scope>NUCLEOTIDE SEQUENCE [LARGE SCALE GENOMIC DNA]</scope>
    <source>
        <strain evidence="12 13">CCAP 1448/3</strain>
    </source>
</reference>
<comment type="caution">
    <text evidence="10">Lacks conserved residue(s) required for the propagation of feature annotation.</text>
</comment>
<evidence type="ECO:0000256" key="4">
    <source>
        <dbReference type="ARBA" id="ARBA00022692"/>
    </source>
</evidence>
<reference evidence="12 13" key="2">
    <citation type="submission" date="2018-03" db="EMBL/GenBank/DDBJ databases">
        <title>The ancient ancestry and fast evolution of plastids.</title>
        <authorList>
            <person name="Moore K.R."/>
            <person name="Magnabosco C."/>
            <person name="Momper L."/>
            <person name="Gold D.A."/>
            <person name="Bosak T."/>
            <person name="Fournier G.P."/>
        </authorList>
    </citation>
    <scope>NUCLEOTIDE SEQUENCE [LARGE SCALE GENOMIC DNA]</scope>
    <source>
        <strain evidence="12 13">CCAP 1448/3</strain>
    </source>
</reference>
<dbReference type="PROSITE" id="PS51794">
    <property type="entry name" value="DAC"/>
    <property type="match status" value="1"/>
</dbReference>
<gene>
    <name evidence="10" type="primary">dacA</name>
    <name evidence="12" type="ORF">C7B64_11945</name>
</gene>
<dbReference type="Proteomes" id="UP000238762">
    <property type="component" value="Unassembled WGS sequence"/>
</dbReference>
<proteinExistence type="inferred from homology"/>
<keyword evidence="4 10" id="KW-0812">Transmembrane</keyword>
<dbReference type="GO" id="GO:0004016">
    <property type="term" value="F:adenylate cyclase activity"/>
    <property type="evidence" value="ECO:0007669"/>
    <property type="project" value="UniProtKB-UniRule"/>
</dbReference>
<comment type="catalytic activity">
    <reaction evidence="1 10">
        <text>2 ATP = 3',3'-c-di-AMP + 2 diphosphate</text>
        <dbReference type="Rhea" id="RHEA:35655"/>
        <dbReference type="ChEBI" id="CHEBI:30616"/>
        <dbReference type="ChEBI" id="CHEBI:33019"/>
        <dbReference type="ChEBI" id="CHEBI:71500"/>
        <dbReference type="EC" id="2.7.7.85"/>
    </reaction>
</comment>
<evidence type="ECO:0000313" key="13">
    <source>
        <dbReference type="Proteomes" id="UP000238762"/>
    </source>
</evidence>
<evidence type="ECO:0000256" key="2">
    <source>
        <dbReference type="ARBA" id="ARBA00022475"/>
    </source>
</evidence>
<feature type="domain" description="DAC" evidence="11">
    <location>
        <begin position="84"/>
        <end position="248"/>
    </location>
</feature>
<protein>
    <recommendedName>
        <fullName evidence="10">Diadenylate cyclase</fullName>
        <shortName evidence="10">DAC</shortName>
        <ecNumber evidence="10">2.7.7.85</ecNumber>
    </recommendedName>
    <alternativeName>
        <fullName evidence="10">Cyclic-di-AMP synthase</fullName>
        <shortName evidence="10">c-di-AMP synthase</shortName>
    </alternativeName>
</protein>
<dbReference type="PIRSF" id="PIRSF004793">
    <property type="entry name" value="UCP004793"/>
    <property type="match status" value="1"/>
</dbReference>
<evidence type="ECO:0000256" key="8">
    <source>
        <dbReference type="ARBA" id="ARBA00022989"/>
    </source>
</evidence>
<dbReference type="InterPro" id="IPR036888">
    <property type="entry name" value="DNA_integrity_DisA_N_sf"/>
</dbReference>